<evidence type="ECO:0000256" key="4">
    <source>
        <dbReference type="PROSITE-ProRule" id="PRU00047"/>
    </source>
</evidence>
<dbReference type="InterPro" id="IPR013103">
    <property type="entry name" value="RVT_2"/>
</dbReference>
<dbReference type="InterPro" id="IPR036397">
    <property type="entry name" value="RNaseH_sf"/>
</dbReference>
<dbReference type="InterPro" id="IPR025724">
    <property type="entry name" value="GAG-pre-integrase_dom"/>
</dbReference>
<dbReference type="GO" id="GO:0008270">
    <property type="term" value="F:zinc ion binding"/>
    <property type="evidence" value="ECO:0007669"/>
    <property type="project" value="UniProtKB-KW"/>
</dbReference>
<evidence type="ECO:0000256" key="5">
    <source>
        <dbReference type="SAM" id="MobiDB-lite"/>
    </source>
</evidence>
<dbReference type="InterPro" id="IPR012337">
    <property type="entry name" value="RNaseH-like_sf"/>
</dbReference>
<name>A0A151SQX0_CAJCA</name>
<dbReference type="PANTHER" id="PTHR42648:SF18">
    <property type="entry name" value="RETROTRANSPOSON, UNCLASSIFIED-LIKE PROTEIN"/>
    <property type="match status" value="1"/>
</dbReference>
<dbReference type="Pfam" id="PF00665">
    <property type="entry name" value="rve"/>
    <property type="match status" value="1"/>
</dbReference>
<feature type="compositionally biased region" description="Basic residues" evidence="5">
    <location>
        <begin position="205"/>
        <end position="215"/>
    </location>
</feature>
<dbReference type="GO" id="GO:0008233">
    <property type="term" value="F:peptidase activity"/>
    <property type="evidence" value="ECO:0007669"/>
    <property type="project" value="UniProtKB-KW"/>
</dbReference>
<evidence type="ECO:0000259" key="6">
    <source>
        <dbReference type="PROSITE" id="PS50158"/>
    </source>
</evidence>
<dbReference type="PROSITE" id="PS50994">
    <property type="entry name" value="INTEGRASE"/>
    <property type="match status" value="1"/>
</dbReference>
<dbReference type="Pfam" id="PF14223">
    <property type="entry name" value="Retrotran_gag_2"/>
    <property type="match status" value="1"/>
</dbReference>
<dbReference type="InterPro" id="IPR054722">
    <property type="entry name" value="PolX-like_BBD"/>
</dbReference>
<keyword evidence="3" id="KW-0378">Hydrolase</keyword>
<dbReference type="InterPro" id="IPR039537">
    <property type="entry name" value="Retrotran_Ty1/copia-like"/>
</dbReference>
<feature type="compositionally biased region" description="Low complexity" evidence="5">
    <location>
        <begin position="737"/>
        <end position="748"/>
    </location>
</feature>
<evidence type="ECO:0000256" key="1">
    <source>
        <dbReference type="ARBA" id="ARBA00022670"/>
    </source>
</evidence>
<feature type="region of interest" description="Disordered" evidence="5">
    <location>
        <begin position="195"/>
        <end position="215"/>
    </location>
</feature>
<evidence type="ECO:0000259" key="7">
    <source>
        <dbReference type="PROSITE" id="PS50994"/>
    </source>
</evidence>
<dbReference type="SUPFAM" id="SSF53098">
    <property type="entry name" value="Ribonuclease H-like"/>
    <property type="match status" value="1"/>
</dbReference>
<keyword evidence="4" id="KW-0863">Zinc-finger</keyword>
<evidence type="ECO:0000256" key="2">
    <source>
        <dbReference type="ARBA" id="ARBA00022723"/>
    </source>
</evidence>
<dbReference type="PROSITE" id="PS50158">
    <property type="entry name" value="ZF_CCHC"/>
    <property type="match status" value="1"/>
</dbReference>
<dbReference type="Proteomes" id="UP000075243">
    <property type="component" value="Chromosome 11"/>
</dbReference>
<reference evidence="8 9" key="1">
    <citation type="journal article" date="2012" name="Nat. Biotechnol.">
        <title>Draft genome sequence of pigeonpea (Cajanus cajan), an orphan legume crop of resource-poor farmers.</title>
        <authorList>
            <person name="Varshney R.K."/>
            <person name="Chen W."/>
            <person name="Li Y."/>
            <person name="Bharti A.K."/>
            <person name="Saxena R.K."/>
            <person name="Schlueter J.A."/>
            <person name="Donoghue M.T."/>
            <person name="Azam S."/>
            <person name="Fan G."/>
            <person name="Whaley A.M."/>
            <person name="Farmer A.D."/>
            <person name="Sheridan J."/>
            <person name="Iwata A."/>
            <person name="Tuteja R."/>
            <person name="Penmetsa R.V."/>
            <person name="Wu W."/>
            <person name="Upadhyaya H.D."/>
            <person name="Yang S.P."/>
            <person name="Shah T."/>
            <person name="Saxena K.B."/>
            <person name="Michael T."/>
            <person name="McCombie W.R."/>
            <person name="Yang B."/>
            <person name="Zhang G."/>
            <person name="Yang H."/>
            <person name="Wang J."/>
            <person name="Spillane C."/>
            <person name="Cook D.R."/>
            <person name="May G.D."/>
            <person name="Xu X."/>
            <person name="Jackson S.A."/>
        </authorList>
    </citation>
    <scope>NUCLEOTIDE SEQUENCE [LARGE SCALE GENOMIC DNA]</scope>
    <source>
        <strain evidence="9">cv. Asha</strain>
    </source>
</reference>
<dbReference type="PANTHER" id="PTHR42648">
    <property type="entry name" value="TRANSPOSASE, PUTATIVE-RELATED"/>
    <property type="match status" value="1"/>
</dbReference>
<keyword evidence="4" id="KW-0862">Zinc</keyword>
<accession>A0A151SQX0</accession>
<feature type="region of interest" description="Disordered" evidence="5">
    <location>
        <begin position="717"/>
        <end position="766"/>
    </location>
</feature>
<dbReference type="Pfam" id="PF25597">
    <property type="entry name" value="SH3_retrovirus"/>
    <property type="match status" value="1"/>
</dbReference>
<dbReference type="GO" id="GO:0006508">
    <property type="term" value="P:proteolysis"/>
    <property type="evidence" value="ECO:0007669"/>
    <property type="project" value="UniProtKB-KW"/>
</dbReference>
<dbReference type="EMBL" id="CM003613">
    <property type="protein sequence ID" value="KYP57183.1"/>
    <property type="molecule type" value="Genomic_DNA"/>
</dbReference>
<protein>
    <submittedName>
        <fullName evidence="8">Retrovirus-related Pol polyprotein from transposon TNT 1-94</fullName>
    </submittedName>
</protein>
<dbReference type="GO" id="GO:0015074">
    <property type="term" value="P:DNA integration"/>
    <property type="evidence" value="ECO:0007669"/>
    <property type="project" value="InterPro"/>
</dbReference>
<organism evidence="8 9">
    <name type="scientific">Cajanus cajan</name>
    <name type="common">Pigeon pea</name>
    <name type="synonym">Cajanus indicus</name>
    <dbReference type="NCBI Taxonomy" id="3821"/>
    <lineage>
        <taxon>Eukaryota</taxon>
        <taxon>Viridiplantae</taxon>
        <taxon>Streptophyta</taxon>
        <taxon>Embryophyta</taxon>
        <taxon>Tracheophyta</taxon>
        <taxon>Spermatophyta</taxon>
        <taxon>Magnoliopsida</taxon>
        <taxon>eudicotyledons</taxon>
        <taxon>Gunneridae</taxon>
        <taxon>Pentapetalae</taxon>
        <taxon>rosids</taxon>
        <taxon>fabids</taxon>
        <taxon>Fabales</taxon>
        <taxon>Fabaceae</taxon>
        <taxon>Papilionoideae</taxon>
        <taxon>50 kb inversion clade</taxon>
        <taxon>NPAAA clade</taxon>
        <taxon>indigoferoid/millettioid clade</taxon>
        <taxon>Phaseoleae</taxon>
        <taxon>Cajanus</taxon>
    </lineage>
</organism>
<dbReference type="SUPFAM" id="SSF57756">
    <property type="entry name" value="Retrovirus zinc finger-like domains"/>
    <property type="match status" value="1"/>
</dbReference>
<dbReference type="InterPro" id="IPR001584">
    <property type="entry name" value="Integrase_cat-core"/>
</dbReference>
<keyword evidence="2" id="KW-0479">Metal-binding</keyword>
<dbReference type="InterPro" id="IPR057670">
    <property type="entry name" value="SH3_retrovirus"/>
</dbReference>
<evidence type="ECO:0000256" key="3">
    <source>
        <dbReference type="ARBA" id="ARBA00022801"/>
    </source>
</evidence>
<gene>
    <name evidence="8" type="ORF">KK1_003441</name>
</gene>
<dbReference type="InterPro" id="IPR001878">
    <property type="entry name" value="Znf_CCHC"/>
</dbReference>
<sequence length="884" mass="101935">MLMENFLRSKEYWSLVEIGITKPADGTIMTEAQRKTLEDQKLKDLKTKNYLFQAIDRTILETILKKDTAKDIWDSMKTKYQGTARVKRAQLQALRKEFEILHMKEGESVNDYFARTLSVANKMRIHGEKLEDVAVVEKILRSMTRKFDYVVCSIEESNDIDSLSIDVLQSSLLVHEQRMICYVVDEQALKITTHEGTTSTGRGRGNFRGRGRGRGRHAQFDKTRVECYHCHKLGHYQYECPDKEKETKVNLVEFEGEMLLMAYIDKKENSSGDTWYLDSGCSNHMCGNKSLFYNMDETFRETVKLGDNSCISVMGKGDIKFHMKNNTVHTISNVFYIPDLKSNLISMGQLQERGYIIIIQQSRCQIHHPEKGLIVDAKMTANRMFPMHIQYDIQKCFSTRVQDPTWLWHLRYGHLSFKGLKTLHEKNMVEGLPKINCPTEICEDCIVGKQHRDSFPHGKAWRAQQILQLVHSDICGPINPTSNGNKRYFIIFIDDHSRKTWVYFLQEKSEAFLIFKSFKSRVEKESGKYIQILRTDRGGEFNSHNFASFCELHGIQRQLTAAYTPQQNGVAERKNQTIMNMVRSMLVKKNIPKTFWPEAVNWSVHILNRSPTLAVKNITPQQAWSEVKPSVDHFKIFGCIAYAHVPDEKRTKLDDKSVKCVFVGVSEESKAYRLYNPTTKKIIISRDVLFDEESMWEWSRAEQQQQISIDLEEAGQEVNQPLQSSLESQGSQPPAQSPREVSPSSSTSALVPNEDQQSVLEPQRQRKRPSWMIDYVSGDELSDEDTAAHFALFTGSDPILFAEAVKEEKWKKAMDVEIQAIEKNGTWELTDLPKGQKTIGVKWVYKTKLNEKGEIDKFKARLVVKGYNQEHGVDYQEVFAPVVR</sequence>
<dbReference type="Pfam" id="PF22936">
    <property type="entry name" value="Pol_BBD"/>
    <property type="match status" value="1"/>
</dbReference>
<feature type="compositionally biased region" description="Polar residues" evidence="5">
    <location>
        <begin position="717"/>
        <end position="734"/>
    </location>
</feature>
<dbReference type="GO" id="GO:0003676">
    <property type="term" value="F:nucleic acid binding"/>
    <property type="evidence" value="ECO:0007669"/>
    <property type="project" value="InterPro"/>
</dbReference>
<dbReference type="InterPro" id="IPR036875">
    <property type="entry name" value="Znf_CCHC_sf"/>
</dbReference>
<dbReference type="Pfam" id="PF07727">
    <property type="entry name" value="RVT_2"/>
    <property type="match status" value="1"/>
</dbReference>
<dbReference type="Gene3D" id="3.30.420.10">
    <property type="entry name" value="Ribonuclease H-like superfamily/Ribonuclease H"/>
    <property type="match status" value="1"/>
</dbReference>
<feature type="domain" description="CCHC-type" evidence="6">
    <location>
        <begin position="227"/>
        <end position="242"/>
    </location>
</feature>
<keyword evidence="9" id="KW-1185">Reference proteome</keyword>
<dbReference type="AlphaFoldDB" id="A0A151SQX0"/>
<evidence type="ECO:0000313" key="8">
    <source>
        <dbReference type="EMBL" id="KYP57183.1"/>
    </source>
</evidence>
<evidence type="ECO:0000313" key="9">
    <source>
        <dbReference type="Proteomes" id="UP000075243"/>
    </source>
</evidence>
<keyword evidence="1" id="KW-0645">Protease</keyword>
<feature type="domain" description="Integrase catalytic" evidence="7">
    <location>
        <begin position="452"/>
        <end position="628"/>
    </location>
</feature>
<dbReference type="Gramene" id="C.cajan_03363.t">
    <property type="protein sequence ID" value="C.cajan_03363.t.cds1"/>
    <property type="gene ID" value="C.cajan_03363"/>
</dbReference>
<proteinExistence type="predicted"/>
<dbReference type="Pfam" id="PF13976">
    <property type="entry name" value="gag_pre-integrs"/>
    <property type="match status" value="1"/>
</dbReference>